<dbReference type="RefSeq" id="WP_345242155.1">
    <property type="nucleotide sequence ID" value="NZ_BAABHD010000021.1"/>
</dbReference>
<reference evidence="3" key="1">
    <citation type="journal article" date="2019" name="Int. J. Syst. Evol. Microbiol.">
        <title>The Global Catalogue of Microorganisms (GCM) 10K type strain sequencing project: providing services to taxonomists for standard genome sequencing and annotation.</title>
        <authorList>
            <consortium name="The Broad Institute Genomics Platform"/>
            <consortium name="The Broad Institute Genome Sequencing Center for Infectious Disease"/>
            <person name="Wu L."/>
            <person name="Ma J."/>
        </authorList>
    </citation>
    <scope>NUCLEOTIDE SEQUENCE [LARGE SCALE GENOMIC DNA]</scope>
    <source>
        <strain evidence="3">JCM 17927</strain>
    </source>
</reference>
<keyword evidence="1" id="KW-0812">Transmembrane</keyword>
<name>A0ABP8MNZ9_9BACT</name>
<feature type="transmembrane region" description="Helical" evidence="1">
    <location>
        <begin position="6"/>
        <end position="25"/>
    </location>
</feature>
<organism evidence="2 3">
    <name type="scientific">Nibrella saemangeumensis</name>
    <dbReference type="NCBI Taxonomy" id="1084526"/>
    <lineage>
        <taxon>Bacteria</taxon>
        <taxon>Pseudomonadati</taxon>
        <taxon>Bacteroidota</taxon>
        <taxon>Cytophagia</taxon>
        <taxon>Cytophagales</taxon>
        <taxon>Spirosomataceae</taxon>
        <taxon>Nibrella</taxon>
    </lineage>
</organism>
<sequence length="143" mass="16956">MNWGKAITLTFILFAGFIGGMVTLMSRQQIDLVRDDYYQDEIQYQRQIDRVSNTARLKTPVTMVYQPEQQQVAFVLPDTMRKGEITFYRPSDRRQDFRVSISPNRTTRQVVSTARLSKGRWRVQLNWTDGRSEYYAEQEVYIQ</sequence>
<comment type="caution">
    <text evidence="2">The sequence shown here is derived from an EMBL/GenBank/DDBJ whole genome shotgun (WGS) entry which is preliminary data.</text>
</comment>
<keyword evidence="3" id="KW-1185">Reference proteome</keyword>
<accession>A0ABP8MNZ9</accession>
<dbReference type="Proteomes" id="UP001501175">
    <property type="component" value="Unassembled WGS sequence"/>
</dbReference>
<evidence type="ECO:0000256" key="1">
    <source>
        <dbReference type="SAM" id="Phobius"/>
    </source>
</evidence>
<evidence type="ECO:0008006" key="4">
    <source>
        <dbReference type="Google" id="ProtNLM"/>
    </source>
</evidence>
<gene>
    <name evidence="2" type="ORF">GCM10023189_15060</name>
</gene>
<protein>
    <recommendedName>
        <fullName evidence="4">Nitrogen fixation protein FixH</fullName>
    </recommendedName>
</protein>
<evidence type="ECO:0000313" key="2">
    <source>
        <dbReference type="EMBL" id="GAA4452124.1"/>
    </source>
</evidence>
<keyword evidence="1" id="KW-1133">Transmembrane helix</keyword>
<dbReference type="InterPro" id="IPR008620">
    <property type="entry name" value="FixH"/>
</dbReference>
<keyword evidence="1" id="KW-0472">Membrane</keyword>
<evidence type="ECO:0000313" key="3">
    <source>
        <dbReference type="Proteomes" id="UP001501175"/>
    </source>
</evidence>
<dbReference type="EMBL" id="BAABHD010000021">
    <property type="protein sequence ID" value="GAA4452124.1"/>
    <property type="molecule type" value="Genomic_DNA"/>
</dbReference>
<proteinExistence type="predicted"/>
<dbReference type="Pfam" id="PF05751">
    <property type="entry name" value="FixH"/>
    <property type="match status" value="1"/>
</dbReference>